<dbReference type="EMBL" id="FMXQ01000003">
    <property type="protein sequence ID" value="SDB25357.1"/>
    <property type="molecule type" value="Genomic_DNA"/>
</dbReference>
<organism evidence="3 4">
    <name type="scientific">Bauldia litoralis</name>
    <dbReference type="NCBI Taxonomy" id="665467"/>
    <lineage>
        <taxon>Bacteria</taxon>
        <taxon>Pseudomonadati</taxon>
        <taxon>Pseudomonadota</taxon>
        <taxon>Alphaproteobacteria</taxon>
        <taxon>Hyphomicrobiales</taxon>
        <taxon>Kaistiaceae</taxon>
        <taxon>Bauldia</taxon>
    </lineage>
</organism>
<reference evidence="3 4" key="1">
    <citation type="submission" date="2016-10" db="EMBL/GenBank/DDBJ databases">
        <authorList>
            <person name="de Groot N.N."/>
        </authorList>
    </citation>
    <scope>NUCLEOTIDE SEQUENCE [LARGE SCALE GENOMIC DNA]</scope>
    <source>
        <strain evidence="3 4">ATCC 35022</strain>
    </source>
</reference>
<proteinExistence type="predicted"/>
<dbReference type="Proteomes" id="UP000199071">
    <property type="component" value="Unassembled WGS sequence"/>
</dbReference>
<dbReference type="AlphaFoldDB" id="A0A1G6BXS8"/>
<keyword evidence="1" id="KW-0732">Signal</keyword>
<evidence type="ECO:0000313" key="3">
    <source>
        <dbReference type="EMBL" id="SDB25357.1"/>
    </source>
</evidence>
<evidence type="ECO:0000313" key="4">
    <source>
        <dbReference type="Proteomes" id="UP000199071"/>
    </source>
</evidence>
<protein>
    <submittedName>
        <fullName evidence="3">Osmoprotectant transport system substrate-binding protein</fullName>
    </submittedName>
</protein>
<dbReference type="Gene3D" id="3.40.190.120">
    <property type="entry name" value="Osmoprotection protein (prox), domain 2"/>
    <property type="match status" value="1"/>
</dbReference>
<dbReference type="GO" id="GO:0043190">
    <property type="term" value="C:ATP-binding cassette (ABC) transporter complex"/>
    <property type="evidence" value="ECO:0007669"/>
    <property type="project" value="InterPro"/>
</dbReference>
<gene>
    <name evidence="3" type="ORF">SAMN02982931_01973</name>
</gene>
<sequence>MKDLTRILTAAIAGVALTASAQAADVVVGGKDFTEQLLLAEMTTQLLEAEGFDVDKRDGMGSQVLRNAQLNGQVDVYWEYTGTSLVTYNKVSDPMDAAATYAKVKEMDGEQGLTWLDPSNANNTYALAVKSGEDSTKDVKTLSDLAASYNADGGLIMAVNAEFPKRPDGLPGLEEAYGFETSRADLKAMDSGLTYQALNEGQVDLALVFATDGRIAAFDFRVLDDDKGYFPDYAIVPVVRSDTLEANPTLAQPLNALSAKLDDETMQMLNAKVDVDKMTIEDVATEFLSSNGLI</sequence>
<dbReference type="Pfam" id="PF04069">
    <property type="entry name" value="OpuAC"/>
    <property type="match status" value="1"/>
</dbReference>
<name>A0A1G6BXS8_9HYPH</name>
<dbReference type="OrthoDB" id="9781705at2"/>
<dbReference type="RefSeq" id="WP_090876230.1">
    <property type="nucleotide sequence ID" value="NZ_FMXQ01000003.1"/>
</dbReference>
<dbReference type="CDD" id="cd13611">
    <property type="entry name" value="PBP2_YehZ"/>
    <property type="match status" value="1"/>
</dbReference>
<dbReference type="Gene3D" id="3.40.190.10">
    <property type="entry name" value="Periplasmic binding protein-like II"/>
    <property type="match status" value="1"/>
</dbReference>
<keyword evidence="4" id="KW-1185">Reference proteome</keyword>
<dbReference type="InterPro" id="IPR007210">
    <property type="entry name" value="ABC_Gly_betaine_transp_sub-bd"/>
</dbReference>
<dbReference type="STRING" id="665467.SAMN02982931_01973"/>
<feature type="domain" description="ABC-type glycine betaine transport system substrate-binding" evidence="2">
    <location>
        <begin position="25"/>
        <end position="289"/>
    </location>
</feature>
<dbReference type="SUPFAM" id="SSF53850">
    <property type="entry name" value="Periplasmic binding protein-like II"/>
    <property type="match status" value="1"/>
</dbReference>
<evidence type="ECO:0000259" key="2">
    <source>
        <dbReference type="Pfam" id="PF04069"/>
    </source>
</evidence>
<evidence type="ECO:0000256" key="1">
    <source>
        <dbReference type="SAM" id="SignalP"/>
    </source>
</evidence>
<accession>A0A1G6BXS8</accession>
<feature type="chain" id="PRO_5011437555" evidence="1">
    <location>
        <begin position="24"/>
        <end position="294"/>
    </location>
</feature>
<dbReference type="GO" id="GO:0022857">
    <property type="term" value="F:transmembrane transporter activity"/>
    <property type="evidence" value="ECO:0007669"/>
    <property type="project" value="InterPro"/>
</dbReference>
<feature type="signal peptide" evidence="1">
    <location>
        <begin position="1"/>
        <end position="23"/>
    </location>
</feature>